<feature type="compositionally biased region" description="Low complexity" evidence="1">
    <location>
        <begin position="71"/>
        <end position="85"/>
    </location>
</feature>
<evidence type="ECO:0000313" key="3">
    <source>
        <dbReference type="EMBL" id="OMO93748.1"/>
    </source>
</evidence>
<accession>A0A1R3JFY7</accession>
<protein>
    <recommendedName>
        <fullName evidence="2">hAT-like transposase RNase-H fold domain-containing protein</fullName>
    </recommendedName>
</protein>
<feature type="region of interest" description="Disordered" evidence="1">
    <location>
        <begin position="71"/>
        <end position="95"/>
    </location>
</feature>
<keyword evidence="4" id="KW-1185">Reference proteome</keyword>
<comment type="caution">
    <text evidence="3">The sequence shown here is derived from an EMBL/GenBank/DDBJ whole genome shotgun (WGS) entry which is preliminary data.</text>
</comment>
<dbReference type="Pfam" id="PF14372">
    <property type="entry name" value="hAT-like_RNase-H"/>
    <property type="match status" value="1"/>
</dbReference>
<reference evidence="4" key="1">
    <citation type="submission" date="2013-09" db="EMBL/GenBank/DDBJ databases">
        <title>Corchorus olitorius genome sequencing.</title>
        <authorList>
            <person name="Alam M."/>
            <person name="Haque M.S."/>
            <person name="Islam M.S."/>
            <person name="Emdad E.M."/>
            <person name="Islam M.M."/>
            <person name="Ahmed B."/>
            <person name="Halim A."/>
            <person name="Hossen Q.M.M."/>
            <person name="Hossain M.Z."/>
            <person name="Ahmed R."/>
            <person name="Khan M.M."/>
            <person name="Islam R."/>
            <person name="Rashid M.M."/>
            <person name="Khan S.A."/>
            <person name="Rahman M.S."/>
            <person name="Alam M."/>
            <person name="Yahiya A.S."/>
            <person name="Khan M.S."/>
            <person name="Azam M.S."/>
            <person name="Haque T."/>
            <person name="Lashkar M.Z.H."/>
            <person name="Akhand A.I."/>
            <person name="Morshed G."/>
            <person name="Roy S."/>
            <person name="Uddin K.S."/>
            <person name="Rabeya T."/>
            <person name="Hossain A.S."/>
            <person name="Chowdhury A."/>
            <person name="Snigdha A.R."/>
            <person name="Mortoza M.S."/>
            <person name="Matin S.A."/>
            <person name="Hoque S.M.E."/>
            <person name="Islam M.K."/>
            <person name="Roy D.K."/>
            <person name="Haider R."/>
            <person name="Moosa M.M."/>
            <person name="Elias S.M."/>
            <person name="Hasan A.M."/>
            <person name="Jahan S."/>
            <person name="Shafiuddin M."/>
            <person name="Mahmood N."/>
            <person name="Shommy N.S."/>
        </authorList>
    </citation>
    <scope>NUCLEOTIDE SEQUENCE [LARGE SCALE GENOMIC DNA]</scope>
    <source>
        <strain evidence="4">cv. O-4</strain>
    </source>
</reference>
<sequence>MATRMFAKFEKYWSDFSLILAVAVTLDPRYKLQFVEYSYQTLYGENSEQFSKISATLYGLFNEYVAANASTSTSKSNTSSSASETQIEQPISARSSSLGIWQKEILEEPTDVEELMELTEDIMKLSITKEEVASVQCSFAQD</sequence>
<proteinExistence type="predicted"/>
<dbReference type="AlphaFoldDB" id="A0A1R3JFY7"/>
<gene>
    <name evidence="3" type="ORF">COLO4_16698</name>
</gene>
<dbReference type="PANTHER" id="PTHR23272">
    <property type="entry name" value="BED FINGER-RELATED"/>
    <property type="match status" value="1"/>
</dbReference>
<name>A0A1R3JFY7_9ROSI</name>
<evidence type="ECO:0000259" key="2">
    <source>
        <dbReference type="Pfam" id="PF14372"/>
    </source>
</evidence>
<organism evidence="3 4">
    <name type="scientific">Corchorus olitorius</name>
    <dbReference type="NCBI Taxonomy" id="93759"/>
    <lineage>
        <taxon>Eukaryota</taxon>
        <taxon>Viridiplantae</taxon>
        <taxon>Streptophyta</taxon>
        <taxon>Embryophyta</taxon>
        <taxon>Tracheophyta</taxon>
        <taxon>Spermatophyta</taxon>
        <taxon>Magnoliopsida</taxon>
        <taxon>eudicotyledons</taxon>
        <taxon>Gunneridae</taxon>
        <taxon>Pentapetalae</taxon>
        <taxon>rosids</taxon>
        <taxon>malvids</taxon>
        <taxon>Malvales</taxon>
        <taxon>Malvaceae</taxon>
        <taxon>Grewioideae</taxon>
        <taxon>Apeibeae</taxon>
        <taxon>Corchorus</taxon>
    </lineage>
</organism>
<dbReference type="EMBL" id="AWUE01016234">
    <property type="protein sequence ID" value="OMO93748.1"/>
    <property type="molecule type" value="Genomic_DNA"/>
</dbReference>
<feature type="domain" description="hAT-like transposase RNase-H fold" evidence="2">
    <location>
        <begin position="1"/>
        <end position="64"/>
    </location>
</feature>
<dbReference type="Proteomes" id="UP000187203">
    <property type="component" value="Unassembled WGS sequence"/>
</dbReference>
<evidence type="ECO:0000256" key="1">
    <source>
        <dbReference type="SAM" id="MobiDB-lite"/>
    </source>
</evidence>
<dbReference type="STRING" id="93759.A0A1R3JFY7"/>
<dbReference type="OrthoDB" id="998652at2759"/>
<dbReference type="InterPro" id="IPR025525">
    <property type="entry name" value="hAT-like_transposase_RNase-H"/>
</dbReference>
<feature type="compositionally biased region" description="Polar residues" evidence="1">
    <location>
        <begin position="86"/>
        <end position="95"/>
    </location>
</feature>
<dbReference type="PANTHER" id="PTHR23272:SF167">
    <property type="entry name" value="ZINC FINGER BED DOMAIN-CONTAINING PROTEIN RICESLEEPER 2-LIKE"/>
    <property type="match status" value="1"/>
</dbReference>
<evidence type="ECO:0000313" key="4">
    <source>
        <dbReference type="Proteomes" id="UP000187203"/>
    </source>
</evidence>
<dbReference type="GO" id="GO:0003677">
    <property type="term" value="F:DNA binding"/>
    <property type="evidence" value="ECO:0007669"/>
    <property type="project" value="InterPro"/>
</dbReference>